<comment type="caution">
    <text evidence="1">The sequence shown here is derived from an EMBL/GenBank/DDBJ whole genome shotgun (WGS) entry which is preliminary data.</text>
</comment>
<protein>
    <submittedName>
        <fullName evidence="1">Uncharacterized protein</fullName>
    </submittedName>
</protein>
<keyword evidence="2" id="KW-1185">Reference proteome</keyword>
<name>A0A8X6F164_TRICU</name>
<reference evidence="1" key="1">
    <citation type="submission" date="2020-07" db="EMBL/GenBank/DDBJ databases">
        <title>Multicomponent nature underlies the extraordinary mechanical properties of spider dragline silk.</title>
        <authorList>
            <person name="Kono N."/>
            <person name="Nakamura H."/>
            <person name="Mori M."/>
            <person name="Yoshida Y."/>
            <person name="Ohtoshi R."/>
            <person name="Malay A.D."/>
            <person name="Moran D.A.P."/>
            <person name="Tomita M."/>
            <person name="Numata K."/>
            <person name="Arakawa K."/>
        </authorList>
    </citation>
    <scope>NUCLEOTIDE SEQUENCE</scope>
</reference>
<proteinExistence type="predicted"/>
<evidence type="ECO:0000313" key="1">
    <source>
        <dbReference type="EMBL" id="GFQ67167.1"/>
    </source>
</evidence>
<gene>
    <name evidence="1" type="ORF">TNCT_64421</name>
</gene>
<sequence>MQGYVNSFSSVTITFSLPLPLNIKSQAKEKRHNRIFGIQILFFALVQSRMSLSIGSEKQFKDFLFPIEVLAFIFFLDGKPCGWTLNSKSKNSYITPGSKYGSTRMQIKDV</sequence>
<dbReference type="EMBL" id="BMAO01020416">
    <property type="protein sequence ID" value="GFQ67167.1"/>
    <property type="molecule type" value="Genomic_DNA"/>
</dbReference>
<dbReference type="Proteomes" id="UP000887116">
    <property type="component" value="Unassembled WGS sequence"/>
</dbReference>
<evidence type="ECO:0000313" key="2">
    <source>
        <dbReference type="Proteomes" id="UP000887116"/>
    </source>
</evidence>
<organism evidence="1 2">
    <name type="scientific">Trichonephila clavata</name>
    <name type="common">Joro spider</name>
    <name type="synonym">Nephila clavata</name>
    <dbReference type="NCBI Taxonomy" id="2740835"/>
    <lineage>
        <taxon>Eukaryota</taxon>
        <taxon>Metazoa</taxon>
        <taxon>Ecdysozoa</taxon>
        <taxon>Arthropoda</taxon>
        <taxon>Chelicerata</taxon>
        <taxon>Arachnida</taxon>
        <taxon>Araneae</taxon>
        <taxon>Araneomorphae</taxon>
        <taxon>Entelegynae</taxon>
        <taxon>Araneoidea</taxon>
        <taxon>Nephilidae</taxon>
        <taxon>Trichonephila</taxon>
    </lineage>
</organism>
<dbReference type="AlphaFoldDB" id="A0A8X6F164"/>
<accession>A0A8X6F164</accession>